<dbReference type="CDD" id="cd00167">
    <property type="entry name" value="SANT"/>
    <property type="match status" value="2"/>
</dbReference>
<dbReference type="AlphaFoldDB" id="A0A5P1FNV7"/>
<dbReference type="InterPro" id="IPR050560">
    <property type="entry name" value="MYB_TF"/>
</dbReference>
<dbReference type="InterPro" id="IPR017930">
    <property type="entry name" value="Myb_dom"/>
</dbReference>
<dbReference type="GO" id="GO:0000981">
    <property type="term" value="F:DNA-binding transcription factor activity, RNA polymerase II-specific"/>
    <property type="evidence" value="ECO:0007669"/>
    <property type="project" value="TreeGrafter"/>
</dbReference>
<dbReference type="SUPFAM" id="SSF46689">
    <property type="entry name" value="Homeodomain-like"/>
    <property type="match status" value="1"/>
</dbReference>
<feature type="domain" description="Myb-like" evidence="5">
    <location>
        <begin position="222"/>
        <end position="272"/>
    </location>
</feature>
<gene>
    <name evidence="7" type="ORF">A4U43_C01F6000</name>
</gene>
<dbReference type="PROSITE" id="PS50090">
    <property type="entry name" value="MYB_LIKE"/>
    <property type="match status" value="2"/>
</dbReference>
<sequence length="393" mass="45319">MDFDCLKNQLSFESSANSNEFQDLQRYFNDSKDDDLANSSYEFPSLDDICFKPDMMSNNREILPLDDFTDLESTNMMLIRSFQHSNMDLSIYDDDDQHRSPYVMESQPHLSRNSSSSSSSSVVVHDVQPLSAFPPSDGFTFQISNSSSLLYHKEANMNIKFPTKKRTQKKSNVVRGQWTLEEDRLLARLVEEYGLGKWSHIAQFLSGRIGKQCRERWHNHLRPNIKKDTWSEEEDKILIQAHIELGNKWAEIAKRLPGRTENSIKNHWNATKRRQFSRKRTRISKYPKSGTPLQNYIKSLGMNPVTQPLLGSIDQNSSFEENFIQNDRFVPACSFNDVSGYFHGESIADHFGGNERFEMEMDWNSGVTAIKAKVEMDLVEMMALKNNDSGSSF</sequence>
<evidence type="ECO:0000313" key="8">
    <source>
        <dbReference type="Proteomes" id="UP000243459"/>
    </source>
</evidence>
<dbReference type="FunFam" id="1.10.10.60:FF:000381">
    <property type="entry name" value="Transcription factor MYB119"/>
    <property type="match status" value="1"/>
</dbReference>
<dbReference type="Gene3D" id="1.10.10.60">
    <property type="entry name" value="Homeodomain-like"/>
    <property type="match status" value="2"/>
</dbReference>
<keyword evidence="2" id="KW-0677">Repeat</keyword>
<dbReference type="PANTHER" id="PTHR45614:SF285">
    <property type="entry name" value="TRANSCRIPTION FACTOR MYB98"/>
    <property type="match status" value="1"/>
</dbReference>
<proteinExistence type="predicted"/>
<dbReference type="EMBL" id="CM007381">
    <property type="protein sequence ID" value="ONK79403.1"/>
    <property type="molecule type" value="Genomic_DNA"/>
</dbReference>
<dbReference type="Proteomes" id="UP000243459">
    <property type="component" value="Chromosome 1"/>
</dbReference>
<name>A0A5P1FNV7_ASPOF</name>
<organism evidence="7 8">
    <name type="scientific">Asparagus officinalis</name>
    <name type="common">Garden asparagus</name>
    <dbReference type="NCBI Taxonomy" id="4686"/>
    <lineage>
        <taxon>Eukaryota</taxon>
        <taxon>Viridiplantae</taxon>
        <taxon>Streptophyta</taxon>
        <taxon>Embryophyta</taxon>
        <taxon>Tracheophyta</taxon>
        <taxon>Spermatophyta</taxon>
        <taxon>Magnoliopsida</taxon>
        <taxon>Liliopsida</taxon>
        <taxon>Asparagales</taxon>
        <taxon>Asparagaceae</taxon>
        <taxon>Asparagoideae</taxon>
        <taxon>Asparagus</taxon>
    </lineage>
</organism>
<evidence type="ECO:0000259" key="6">
    <source>
        <dbReference type="PROSITE" id="PS51294"/>
    </source>
</evidence>
<accession>A0A5P1FNV7</accession>
<evidence type="ECO:0000256" key="3">
    <source>
        <dbReference type="ARBA" id="ARBA00023125"/>
    </source>
</evidence>
<feature type="domain" description="HTH myb-type" evidence="6">
    <location>
        <begin position="226"/>
        <end position="276"/>
    </location>
</feature>
<evidence type="ECO:0000256" key="1">
    <source>
        <dbReference type="ARBA" id="ARBA00004123"/>
    </source>
</evidence>
<reference evidence="8" key="1">
    <citation type="journal article" date="2017" name="Nat. Commun.">
        <title>The asparagus genome sheds light on the origin and evolution of a young Y chromosome.</title>
        <authorList>
            <person name="Harkess A."/>
            <person name="Zhou J."/>
            <person name="Xu C."/>
            <person name="Bowers J.E."/>
            <person name="Van der Hulst R."/>
            <person name="Ayyampalayam S."/>
            <person name="Mercati F."/>
            <person name="Riccardi P."/>
            <person name="McKain M.R."/>
            <person name="Kakrana A."/>
            <person name="Tang H."/>
            <person name="Ray J."/>
            <person name="Groenendijk J."/>
            <person name="Arikit S."/>
            <person name="Mathioni S.M."/>
            <person name="Nakano M."/>
            <person name="Shan H."/>
            <person name="Telgmann-Rauber A."/>
            <person name="Kanno A."/>
            <person name="Yue Z."/>
            <person name="Chen H."/>
            <person name="Li W."/>
            <person name="Chen Y."/>
            <person name="Xu X."/>
            <person name="Zhang Y."/>
            <person name="Luo S."/>
            <person name="Chen H."/>
            <person name="Gao J."/>
            <person name="Mao Z."/>
            <person name="Pires J.C."/>
            <person name="Luo M."/>
            <person name="Kudrna D."/>
            <person name="Wing R.A."/>
            <person name="Meyers B.C."/>
            <person name="Yi K."/>
            <person name="Kong H."/>
            <person name="Lavrijsen P."/>
            <person name="Sunseri F."/>
            <person name="Falavigna A."/>
            <person name="Ye Y."/>
            <person name="Leebens-Mack J.H."/>
            <person name="Chen G."/>
        </authorList>
    </citation>
    <scope>NUCLEOTIDE SEQUENCE [LARGE SCALE GENOMIC DNA]</scope>
    <source>
        <strain evidence="8">cv. DH0086</strain>
    </source>
</reference>
<evidence type="ECO:0000256" key="4">
    <source>
        <dbReference type="SAM" id="MobiDB-lite"/>
    </source>
</evidence>
<dbReference type="GO" id="GO:0000978">
    <property type="term" value="F:RNA polymerase II cis-regulatory region sequence-specific DNA binding"/>
    <property type="evidence" value="ECO:0007669"/>
    <property type="project" value="TreeGrafter"/>
</dbReference>
<comment type="subcellular location">
    <subcellularLocation>
        <location evidence="1">Nucleus</location>
    </subcellularLocation>
</comment>
<evidence type="ECO:0000313" key="7">
    <source>
        <dbReference type="EMBL" id="ONK79403.1"/>
    </source>
</evidence>
<dbReference type="InterPro" id="IPR001005">
    <property type="entry name" value="SANT/Myb"/>
</dbReference>
<dbReference type="SMART" id="SM00717">
    <property type="entry name" value="SANT"/>
    <property type="match status" value="2"/>
</dbReference>
<evidence type="ECO:0000259" key="5">
    <source>
        <dbReference type="PROSITE" id="PS50090"/>
    </source>
</evidence>
<evidence type="ECO:0000256" key="2">
    <source>
        <dbReference type="ARBA" id="ARBA00022737"/>
    </source>
</evidence>
<keyword evidence="8" id="KW-1185">Reference proteome</keyword>
<dbReference type="PROSITE" id="PS51294">
    <property type="entry name" value="HTH_MYB"/>
    <property type="match status" value="2"/>
</dbReference>
<dbReference type="PANTHER" id="PTHR45614">
    <property type="entry name" value="MYB PROTEIN-RELATED"/>
    <property type="match status" value="1"/>
</dbReference>
<protein>
    <submittedName>
        <fullName evidence="7">Uncharacterized protein</fullName>
    </submittedName>
</protein>
<feature type="domain" description="Myb-like" evidence="5">
    <location>
        <begin position="170"/>
        <end position="221"/>
    </location>
</feature>
<dbReference type="Gramene" id="ONK79403">
    <property type="protein sequence ID" value="ONK79403"/>
    <property type="gene ID" value="A4U43_C01F6000"/>
</dbReference>
<feature type="region of interest" description="Disordered" evidence="4">
    <location>
        <begin position="98"/>
        <end position="121"/>
    </location>
</feature>
<dbReference type="FunFam" id="1.10.10.60:FF:000010">
    <property type="entry name" value="Transcriptional activator Myb isoform A"/>
    <property type="match status" value="1"/>
</dbReference>
<feature type="domain" description="HTH myb-type" evidence="6">
    <location>
        <begin position="170"/>
        <end position="225"/>
    </location>
</feature>
<dbReference type="InterPro" id="IPR009057">
    <property type="entry name" value="Homeodomain-like_sf"/>
</dbReference>
<dbReference type="Pfam" id="PF13921">
    <property type="entry name" value="Myb_DNA-bind_6"/>
    <property type="match status" value="1"/>
</dbReference>
<keyword evidence="3" id="KW-0238">DNA-binding</keyword>
<dbReference type="GO" id="GO:0005634">
    <property type="term" value="C:nucleus"/>
    <property type="evidence" value="ECO:0007669"/>
    <property type="project" value="UniProtKB-SubCell"/>
</dbReference>